<dbReference type="InterPro" id="IPR052029">
    <property type="entry name" value="PpiD_chaperone"/>
</dbReference>
<dbReference type="Pfam" id="PF13145">
    <property type="entry name" value="Rotamase_2"/>
    <property type="match status" value="1"/>
</dbReference>
<dbReference type="PANTHER" id="PTHR47529">
    <property type="entry name" value="PEPTIDYL-PROLYL CIS-TRANS ISOMERASE D"/>
    <property type="match status" value="1"/>
</dbReference>
<evidence type="ECO:0000256" key="1">
    <source>
        <dbReference type="ARBA" id="ARBA00004382"/>
    </source>
</evidence>
<evidence type="ECO:0000256" key="4">
    <source>
        <dbReference type="ARBA" id="ARBA00022519"/>
    </source>
</evidence>
<evidence type="ECO:0000256" key="8">
    <source>
        <dbReference type="ARBA" id="ARBA00023186"/>
    </source>
</evidence>
<dbReference type="InterPro" id="IPR027304">
    <property type="entry name" value="Trigger_fact/SurA_dom_sf"/>
</dbReference>
<dbReference type="InterPro" id="IPR046357">
    <property type="entry name" value="PPIase_dom_sf"/>
</dbReference>
<keyword evidence="3" id="KW-1003">Cell membrane</keyword>
<comment type="similarity">
    <text evidence="11">Belongs to the PpiD chaperone family.</text>
</comment>
<comment type="subcellular location">
    <subcellularLocation>
        <location evidence="1">Cell inner membrane</location>
        <topology evidence="1">Single-pass type II membrane protein</topology>
        <orientation evidence="1">Periplasmic side</orientation>
    </subcellularLocation>
</comment>
<keyword evidence="6 15" id="KW-1133">Transmembrane helix</keyword>
<evidence type="ECO:0000259" key="16">
    <source>
        <dbReference type="PROSITE" id="PS50198"/>
    </source>
</evidence>
<evidence type="ECO:0000256" key="11">
    <source>
        <dbReference type="ARBA" id="ARBA00038408"/>
    </source>
</evidence>
<feature type="domain" description="PpiC" evidence="16">
    <location>
        <begin position="227"/>
        <end position="358"/>
    </location>
</feature>
<evidence type="ECO:0000313" key="17">
    <source>
        <dbReference type="EMBL" id="MFC4347652.1"/>
    </source>
</evidence>
<evidence type="ECO:0000256" key="3">
    <source>
        <dbReference type="ARBA" id="ARBA00022475"/>
    </source>
</evidence>
<evidence type="ECO:0000256" key="7">
    <source>
        <dbReference type="ARBA" id="ARBA00023136"/>
    </source>
</evidence>
<dbReference type="SUPFAM" id="SSF109998">
    <property type="entry name" value="Triger factor/SurA peptide-binding domain-like"/>
    <property type="match status" value="1"/>
</dbReference>
<proteinExistence type="inferred from homology"/>
<evidence type="ECO:0000256" key="13">
    <source>
        <dbReference type="ARBA" id="ARBA00042775"/>
    </source>
</evidence>
<evidence type="ECO:0000256" key="6">
    <source>
        <dbReference type="ARBA" id="ARBA00022989"/>
    </source>
</evidence>
<keyword evidence="5 15" id="KW-0812">Transmembrane</keyword>
<keyword evidence="18" id="KW-1185">Reference proteome</keyword>
<keyword evidence="8" id="KW-0143">Chaperone</keyword>
<evidence type="ECO:0000256" key="14">
    <source>
        <dbReference type="PROSITE-ProRule" id="PRU00278"/>
    </source>
</evidence>
<dbReference type="RefSeq" id="WP_068149272.1">
    <property type="nucleotide sequence ID" value="NZ_JBHSCR010000004.1"/>
</dbReference>
<evidence type="ECO:0000256" key="9">
    <source>
        <dbReference type="ARBA" id="ARBA00030642"/>
    </source>
</evidence>
<feature type="transmembrane region" description="Helical" evidence="15">
    <location>
        <begin position="12"/>
        <end position="31"/>
    </location>
</feature>
<dbReference type="SUPFAM" id="SSF54534">
    <property type="entry name" value="FKBP-like"/>
    <property type="match status" value="1"/>
</dbReference>
<evidence type="ECO:0000256" key="5">
    <source>
        <dbReference type="ARBA" id="ARBA00022692"/>
    </source>
</evidence>
<dbReference type="Proteomes" id="UP001595776">
    <property type="component" value="Unassembled WGS sequence"/>
</dbReference>
<keyword evidence="7 15" id="KW-0472">Membrane</keyword>
<dbReference type="Pfam" id="PF13624">
    <property type="entry name" value="SurA_N_3"/>
    <property type="match status" value="1"/>
</dbReference>
<protein>
    <recommendedName>
        <fullName evidence="2">Parvulin-like PPIase</fullName>
    </recommendedName>
    <alternativeName>
        <fullName evidence="9">Peptidyl-prolyl cis-trans isomerase plp</fullName>
    </alternativeName>
    <alternativeName>
        <fullName evidence="12">Periplasmic chaperone PpiD</fullName>
    </alternativeName>
    <alternativeName>
        <fullName evidence="13">Periplasmic folding chaperone</fullName>
    </alternativeName>
    <alternativeName>
        <fullName evidence="10">Rotamase plp</fullName>
    </alternativeName>
</protein>
<evidence type="ECO:0000256" key="12">
    <source>
        <dbReference type="ARBA" id="ARBA00040743"/>
    </source>
</evidence>
<name>A0ABV8U9Q1_9PROT</name>
<evidence type="ECO:0000256" key="2">
    <source>
        <dbReference type="ARBA" id="ARBA00018370"/>
    </source>
</evidence>
<accession>A0ABV8U9Q1</accession>
<sequence>MLLKLRGGLDSFFVTLLLGVLIAAFAIWGIGPGMLAGNTQSVATVGDTTVPTAQYANAVQRRAQQLQAQFGGQFTADRIIQMMQLDRQVLNQMVQEAAIAENTSELGMRITDAQLAAEIREFEAFKSPDGSFSPQMMAQALNQANLTQKELFTSLRREAARSQLMDSLVSGATVPRSLAERLYVWQAERRRATMINFAASDIAEVTEPTEEELQSYYEDSKSNYMTPERRSYNYIMLTPAQFTDDVQITEEDLLQAYDYRRSEYVRDETRDLQMVSFSEQADAEAFIARVAAGEDFIAAGADMSEFTAEELELGANSYNDLQTDFDAPTADAVFALTEGDMSAPVEGLAGWNVFKVKSITAGEERTLDEVRTELEESLKAEHAVDLMFDFLPDLEDAIAEDGTLTAAATKLNLQLATVSQVDGRGQGPDGAQKITLQEEGAVLAEAFRTELGVEPEMKDLDPSDSTKGVFFVEVTEVQEPAERSFENVRAELKDTWMTQRRQEQAGEIAEAAKARLEAGEEAEAIAEDLGGTSYDAKNVARTAEGTSGLSPNIRGLIFELGIGQIETERAADGNGYVVVRVDDITAGDPTRDAVNVDALHAELKNQFSEELFLQYQNQLLDSYSPEINYNLVNQLFRRDADE</sequence>
<dbReference type="PROSITE" id="PS50198">
    <property type="entry name" value="PPIC_PPIASE_2"/>
    <property type="match status" value="1"/>
</dbReference>
<dbReference type="Gene3D" id="1.10.4030.10">
    <property type="entry name" value="Porin chaperone SurA, peptide-binding domain"/>
    <property type="match status" value="1"/>
</dbReference>
<organism evidence="17 18">
    <name type="scientific">Kordiimonas lipolytica</name>
    <dbReference type="NCBI Taxonomy" id="1662421"/>
    <lineage>
        <taxon>Bacteria</taxon>
        <taxon>Pseudomonadati</taxon>
        <taxon>Pseudomonadota</taxon>
        <taxon>Alphaproteobacteria</taxon>
        <taxon>Kordiimonadales</taxon>
        <taxon>Kordiimonadaceae</taxon>
        <taxon>Kordiimonas</taxon>
    </lineage>
</organism>
<evidence type="ECO:0000313" key="18">
    <source>
        <dbReference type="Proteomes" id="UP001595776"/>
    </source>
</evidence>
<keyword evidence="14" id="KW-0413">Isomerase</keyword>
<evidence type="ECO:0000256" key="10">
    <source>
        <dbReference type="ARBA" id="ARBA00031484"/>
    </source>
</evidence>
<gene>
    <name evidence="17" type="ORF">ACFO5Q_07310</name>
</gene>
<reference evidence="18" key="1">
    <citation type="journal article" date="2019" name="Int. J. Syst. Evol. Microbiol.">
        <title>The Global Catalogue of Microorganisms (GCM) 10K type strain sequencing project: providing services to taxonomists for standard genome sequencing and annotation.</title>
        <authorList>
            <consortium name="The Broad Institute Genomics Platform"/>
            <consortium name="The Broad Institute Genome Sequencing Center for Infectious Disease"/>
            <person name="Wu L."/>
            <person name="Ma J."/>
        </authorList>
    </citation>
    <scope>NUCLEOTIDE SEQUENCE [LARGE SCALE GENOMIC DNA]</scope>
    <source>
        <strain evidence="18">CGMCC 1.15304</strain>
    </source>
</reference>
<keyword evidence="14" id="KW-0697">Rotamase</keyword>
<dbReference type="Gene3D" id="3.10.50.40">
    <property type="match status" value="1"/>
</dbReference>
<evidence type="ECO:0000256" key="15">
    <source>
        <dbReference type="SAM" id="Phobius"/>
    </source>
</evidence>
<keyword evidence="4" id="KW-0997">Cell inner membrane</keyword>
<dbReference type="InterPro" id="IPR000297">
    <property type="entry name" value="PPIase_PpiC"/>
</dbReference>
<dbReference type="PANTHER" id="PTHR47529:SF1">
    <property type="entry name" value="PERIPLASMIC CHAPERONE PPID"/>
    <property type="match status" value="1"/>
</dbReference>
<comment type="caution">
    <text evidence="17">The sequence shown here is derived from an EMBL/GenBank/DDBJ whole genome shotgun (WGS) entry which is preliminary data.</text>
</comment>
<dbReference type="EMBL" id="JBHSCR010000004">
    <property type="protein sequence ID" value="MFC4347652.1"/>
    <property type="molecule type" value="Genomic_DNA"/>
</dbReference>